<dbReference type="PANTHER" id="PTHR12482:SF62">
    <property type="entry name" value="LIPASE ROG1-RELATED"/>
    <property type="match status" value="1"/>
</dbReference>
<keyword evidence="2" id="KW-0472">Membrane</keyword>
<evidence type="ECO:0000259" key="3">
    <source>
        <dbReference type="Pfam" id="PF05057"/>
    </source>
</evidence>
<dbReference type="OrthoDB" id="273452at2759"/>
<keyword evidence="2" id="KW-1133">Transmembrane helix</keyword>
<dbReference type="SUPFAM" id="SSF53474">
    <property type="entry name" value="alpha/beta-Hydrolases"/>
    <property type="match status" value="1"/>
</dbReference>
<dbReference type="EMBL" id="KN881618">
    <property type="protein sequence ID" value="KIY53362.1"/>
    <property type="molecule type" value="Genomic_DNA"/>
</dbReference>
<accession>A0A0D7AP72</accession>
<reference evidence="4 5" key="1">
    <citation type="journal article" date="2015" name="Fungal Genet. Biol.">
        <title>Evolution of novel wood decay mechanisms in Agaricales revealed by the genome sequences of Fistulina hepatica and Cylindrobasidium torrendii.</title>
        <authorList>
            <person name="Floudas D."/>
            <person name="Held B.W."/>
            <person name="Riley R."/>
            <person name="Nagy L.G."/>
            <person name="Koehler G."/>
            <person name="Ransdell A.S."/>
            <person name="Younus H."/>
            <person name="Chow J."/>
            <person name="Chiniquy J."/>
            <person name="Lipzen A."/>
            <person name="Tritt A."/>
            <person name="Sun H."/>
            <person name="Haridas S."/>
            <person name="LaButti K."/>
            <person name="Ohm R.A."/>
            <person name="Kues U."/>
            <person name="Blanchette R.A."/>
            <person name="Grigoriev I.V."/>
            <person name="Minto R.E."/>
            <person name="Hibbett D.S."/>
        </authorList>
    </citation>
    <scope>NUCLEOTIDE SEQUENCE [LARGE SCALE GENOMIC DNA]</scope>
    <source>
        <strain evidence="4 5">ATCC 64428</strain>
    </source>
</reference>
<dbReference type="PANTHER" id="PTHR12482">
    <property type="entry name" value="LIPASE ROG1-RELATED-RELATED"/>
    <property type="match status" value="1"/>
</dbReference>
<keyword evidence="2" id="KW-0812">Transmembrane</keyword>
<dbReference type="InterPro" id="IPR029058">
    <property type="entry name" value="AB_hydrolase_fold"/>
</dbReference>
<keyword evidence="5" id="KW-1185">Reference proteome</keyword>
<feature type="domain" description="DUF676" evidence="3">
    <location>
        <begin position="1"/>
        <end position="193"/>
    </location>
</feature>
<comment type="similarity">
    <text evidence="1">Belongs to the putative lipase ROG1 family.</text>
</comment>
<dbReference type="InterPro" id="IPR044294">
    <property type="entry name" value="Lipase-like"/>
</dbReference>
<feature type="transmembrane region" description="Helical" evidence="2">
    <location>
        <begin position="267"/>
        <end position="288"/>
    </location>
</feature>
<organism evidence="4 5">
    <name type="scientific">Fistulina hepatica ATCC 64428</name>
    <dbReference type="NCBI Taxonomy" id="1128425"/>
    <lineage>
        <taxon>Eukaryota</taxon>
        <taxon>Fungi</taxon>
        <taxon>Dikarya</taxon>
        <taxon>Basidiomycota</taxon>
        <taxon>Agaricomycotina</taxon>
        <taxon>Agaricomycetes</taxon>
        <taxon>Agaricomycetidae</taxon>
        <taxon>Agaricales</taxon>
        <taxon>Fistulinaceae</taxon>
        <taxon>Fistulina</taxon>
    </lineage>
</organism>
<dbReference type="Proteomes" id="UP000054144">
    <property type="component" value="Unassembled WGS sequence"/>
</dbReference>
<dbReference type="InterPro" id="IPR007751">
    <property type="entry name" value="DUF676_lipase-like"/>
</dbReference>
<sequence length="415" mass="47672">MWGNPSHLAELQRIIKEVHFQPTEEGLELHTLVAATNSDEHTYDGIDWGGERVAEEIYDEVQKLKDDGKTVVRFSVTGYSLGGLVARYLVGILQQRRFFDNVTPVNFNTVATPHIGLLKYRTFLYKMFSKLGPHLLSRTGEQFYCVDKWSARGRPLLEVMADPDRIFYQALASFTHIRIYANAIFDMTVPYITSAIDLQDPFMEWQTNGLHIEFDEQYFPLLKSWELPSEPPVIEKPTLFSSAWWRQLKPERPIFQIGRLSRFPYNILFYVAFPIIIPLFISLAIIRLSTASRSSRSRIKLLETDDSSKSKLVHVIATLEKDMEDAFADFMDDPDAPIGGVVHDTHSPSAIYPKLTPLQRRMAASLNRLPLKKERAFIQGVRNSHAVIVSRNVKDFDFHRIGEGVIRHWADSFIL</sequence>
<evidence type="ECO:0000313" key="5">
    <source>
        <dbReference type="Proteomes" id="UP000054144"/>
    </source>
</evidence>
<name>A0A0D7AP72_9AGAR</name>
<protein>
    <submittedName>
        <fullName evidence="4">DUF676-domain-containing protein</fullName>
    </submittedName>
</protein>
<evidence type="ECO:0000256" key="2">
    <source>
        <dbReference type="SAM" id="Phobius"/>
    </source>
</evidence>
<proteinExistence type="inferred from homology"/>
<dbReference type="Pfam" id="PF05057">
    <property type="entry name" value="DUF676"/>
    <property type="match status" value="1"/>
</dbReference>
<evidence type="ECO:0000256" key="1">
    <source>
        <dbReference type="ARBA" id="ARBA00007920"/>
    </source>
</evidence>
<dbReference type="Gene3D" id="3.40.50.1820">
    <property type="entry name" value="alpha/beta hydrolase"/>
    <property type="match status" value="1"/>
</dbReference>
<dbReference type="AlphaFoldDB" id="A0A0D7AP72"/>
<evidence type="ECO:0000313" key="4">
    <source>
        <dbReference type="EMBL" id="KIY53362.1"/>
    </source>
</evidence>
<gene>
    <name evidence="4" type="ORF">FISHEDRAFT_33420</name>
</gene>